<name>A0ABT1AZA3_9FLAO</name>
<gene>
    <name evidence="3" type="ORF">NG653_10935</name>
</gene>
<dbReference type="InterPro" id="IPR032710">
    <property type="entry name" value="NTF2-like_dom_sf"/>
</dbReference>
<comment type="caution">
    <text evidence="3">The sequence shown here is derived from an EMBL/GenBank/DDBJ whole genome shotgun (WGS) entry which is preliminary data.</text>
</comment>
<reference evidence="3 4" key="1">
    <citation type="submission" date="2022-06" db="EMBL/GenBank/DDBJ databases">
        <authorList>
            <person name="Xuan X."/>
        </authorList>
    </citation>
    <scope>NUCLEOTIDE SEQUENCE [LARGE SCALE GENOMIC DNA]</scope>
    <source>
        <strain evidence="3 4">2V75</strain>
    </source>
</reference>
<feature type="domain" description="DUF4440" evidence="2">
    <location>
        <begin position="33"/>
        <end position="143"/>
    </location>
</feature>
<dbReference type="InterPro" id="IPR027843">
    <property type="entry name" value="DUF4440"/>
</dbReference>
<dbReference type="EMBL" id="JAMXIB010000008">
    <property type="protein sequence ID" value="MCO5725374.1"/>
    <property type="molecule type" value="Genomic_DNA"/>
</dbReference>
<dbReference type="Proteomes" id="UP001206312">
    <property type="component" value="Unassembled WGS sequence"/>
</dbReference>
<proteinExistence type="predicted"/>
<protein>
    <submittedName>
        <fullName evidence="3">Nuclear transport factor 2 family protein</fullName>
    </submittedName>
</protein>
<feature type="chain" id="PRO_5046820502" evidence="1">
    <location>
        <begin position="22"/>
        <end position="150"/>
    </location>
</feature>
<dbReference type="SUPFAM" id="SSF54427">
    <property type="entry name" value="NTF2-like"/>
    <property type="match status" value="1"/>
</dbReference>
<feature type="signal peptide" evidence="1">
    <location>
        <begin position="1"/>
        <end position="21"/>
    </location>
</feature>
<keyword evidence="1" id="KW-0732">Signal</keyword>
<organism evidence="3 4">
    <name type="scientific">Robiginitalea marina</name>
    <dbReference type="NCBI Taxonomy" id="2954105"/>
    <lineage>
        <taxon>Bacteria</taxon>
        <taxon>Pseudomonadati</taxon>
        <taxon>Bacteroidota</taxon>
        <taxon>Flavobacteriia</taxon>
        <taxon>Flavobacteriales</taxon>
        <taxon>Flavobacteriaceae</taxon>
        <taxon>Robiginitalea</taxon>
    </lineage>
</organism>
<evidence type="ECO:0000259" key="2">
    <source>
        <dbReference type="Pfam" id="PF14534"/>
    </source>
</evidence>
<dbReference type="Pfam" id="PF14534">
    <property type="entry name" value="DUF4440"/>
    <property type="match status" value="1"/>
</dbReference>
<sequence length="150" mass="16933">MKPRSKSFLFPLLASALCAWGQVPEDSELYRTILDMDAAYFTAYNTCDLETQANLLSDDLEFYHDMGGLSTSKNEIIKSIEANICGKVTRNLVEGSVEVHEIAGFGAIEIGYHTFFNNQEPEAPSKPSRFITIWKRNDGAWKMHRIVSLH</sequence>
<evidence type="ECO:0000256" key="1">
    <source>
        <dbReference type="SAM" id="SignalP"/>
    </source>
</evidence>
<keyword evidence="4" id="KW-1185">Reference proteome</keyword>
<evidence type="ECO:0000313" key="4">
    <source>
        <dbReference type="Proteomes" id="UP001206312"/>
    </source>
</evidence>
<dbReference type="Gene3D" id="3.10.450.50">
    <property type="match status" value="1"/>
</dbReference>
<evidence type="ECO:0000313" key="3">
    <source>
        <dbReference type="EMBL" id="MCO5725374.1"/>
    </source>
</evidence>
<accession>A0ABT1AZA3</accession>
<dbReference type="RefSeq" id="WP_252741742.1">
    <property type="nucleotide sequence ID" value="NZ_JAMXIB010000008.1"/>
</dbReference>